<feature type="transmembrane region" description="Helical" evidence="6">
    <location>
        <begin position="154"/>
        <end position="176"/>
    </location>
</feature>
<protein>
    <submittedName>
        <fullName evidence="7">Purine ribonucleoside efflux pump NepI</fullName>
    </submittedName>
</protein>
<feature type="transmembrane region" description="Helical" evidence="6">
    <location>
        <begin position="20"/>
        <end position="46"/>
    </location>
</feature>
<feature type="transmembrane region" description="Helical" evidence="6">
    <location>
        <begin position="98"/>
        <end position="117"/>
    </location>
</feature>
<dbReference type="EMBL" id="CAJHCP010000002">
    <property type="protein sequence ID" value="CAD6516069.1"/>
    <property type="molecule type" value="Genomic_DNA"/>
</dbReference>
<dbReference type="PANTHER" id="PTHR43124">
    <property type="entry name" value="PURINE EFFLUX PUMP PBUE"/>
    <property type="match status" value="1"/>
</dbReference>
<evidence type="ECO:0000256" key="1">
    <source>
        <dbReference type="ARBA" id="ARBA00004651"/>
    </source>
</evidence>
<keyword evidence="5 6" id="KW-0472">Membrane</keyword>
<name>A0ABN7HFL9_9BURK</name>
<feature type="transmembrane region" description="Helical" evidence="6">
    <location>
        <begin position="182"/>
        <end position="201"/>
    </location>
</feature>
<dbReference type="PANTHER" id="PTHR43124:SF5">
    <property type="entry name" value="PURINE RIBONUCLEOSIDE EFFLUX PUMP NEPI"/>
    <property type="match status" value="1"/>
</dbReference>
<dbReference type="InterPro" id="IPR036259">
    <property type="entry name" value="MFS_trans_sf"/>
</dbReference>
<keyword evidence="3 6" id="KW-0812">Transmembrane</keyword>
<feature type="transmembrane region" description="Helical" evidence="6">
    <location>
        <begin position="66"/>
        <end position="86"/>
    </location>
</feature>
<keyword evidence="4 6" id="KW-1133">Transmembrane helix</keyword>
<organism evidence="7 8">
    <name type="scientific">Paraburkholderia metrosideri</name>
    <dbReference type="NCBI Taxonomy" id="580937"/>
    <lineage>
        <taxon>Bacteria</taxon>
        <taxon>Pseudomonadati</taxon>
        <taxon>Pseudomonadota</taxon>
        <taxon>Betaproteobacteria</taxon>
        <taxon>Burkholderiales</taxon>
        <taxon>Burkholderiaceae</taxon>
        <taxon>Paraburkholderia</taxon>
    </lineage>
</organism>
<comment type="caution">
    <text evidence="7">The sequence shown here is derived from an EMBL/GenBank/DDBJ whole genome shotgun (WGS) entry which is preliminary data.</text>
</comment>
<keyword evidence="2" id="KW-1003">Cell membrane</keyword>
<evidence type="ECO:0000313" key="8">
    <source>
        <dbReference type="Proteomes" id="UP000598032"/>
    </source>
</evidence>
<evidence type="ECO:0000256" key="4">
    <source>
        <dbReference type="ARBA" id="ARBA00022989"/>
    </source>
</evidence>
<gene>
    <name evidence="7" type="primary">nepI_3</name>
    <name evidence="7" type="ORF">LMG28140_00706</name>
</gene>
<evidence type="ECO:0000256" key="2">
    <source>
        <dbReference type="ARBA" id="ARBA00022475"/>
    </source>
</evidence>
<comment type="subcellular location">
    <subcellularLocation>
        <location evidence="1">Cell membrane</location>
        <topology evidence="1">Multi-pass membrane protein</topology>
    </subcellularLocation>
</comment>
<feature type="transmembrane region" description="Helical" evidence="6">
    <location>
        <begin position="123"/>
        <end position="142"/>
    </location>
</feature>
<reference evidence="7 8" key="1">
    <citation type="submission" date="2020-10" db="EMBL/GenBank/DDBJ databases">
        <authorList>
            <person name="Peeters C."/>
        </authorList>
    </citation>
    <scope>NUCLEOTIDE SEQUENCE [LARGE SCALE GENOMIC DNA]</scope>
    <source>
        <strain evidence="7 8">LMG 28140</strain>
    </source>
</reference>
<keyword evidence="8" id="KW-1185">Reference proteome</keyword>
<evidence type="ECO:0000313" key="7">
    <source>
        <dbReference type="EMBL" id="CAD6516069.1"/>
    </source>
</evidence>
<dbReference type="Gene3D" id="1.20.1250.20">
    <property type="entry name" value="MFS general substrate transporter like domains"/>
    <property type="match status" value="1"/>
</dbReference>
<accession>A0ABN7HFL9</accession>
<evidence type="ECO:0000256" key="6">
    <source>
        <dbReference type="SAM" id="Phobius"/>
    </source>
</evidence>
<dbReference type="SUPFAM" id="SSF103473">
    <property type="entry name" value="MFS general substrate transporter"/>
    <property type="match status" value="1"/>
</dbReference>
<dbReference type="Proteomes" id="UP000598032">
    <property type="component" value="Unassembled WGS sequence"/>
</dbReference>
<sequence length="212" mass="22451">MWRAVPAIPPSASARLSTTFALLLLSQVRLGILATVLFFCGHFAFFTCCRPYLEKVEHSDAAEASLSLLGFGLANIAGTFLSASMLRRNMKRSLGGVPLVMALLPLGMAIYGTYTLVSATSMLGWRLLFGFVPVAWTTWLTWGVPDQIESAGGLQIACTQLAITSGSGVGGILFDVGGIKEVLIGSGIVFVAIGAGGFARFEDDDHSHSHSH</sequence>
<proteinExistence type="predicted"/>
<evidence type="ECO:0000256" key="3">
    <source>
        <dbReference type="ARBA" id="ARBA00022692"/>
    </source>
</evidence>
<evidence type="ECO:0000256" key="5">
    <source>
        <dbReference type="ARBA" id="ARBA00023136"/>
    </source>
</evidence>
<dbReference type="InterPro" id="IPR050189">
    <property type="entry name" value="MFS_Efflux_Transporters"/>
</dbReference>